<evidence type="ECO:0000313" key="2">
    <source>
        <dbReference type="EMBL" id="WWD79087.1"/>
    </source>
</evidence>
<gene>
    <name evidence="2" type="ORF">FTX54_011720</name>
</gene>
<reference evidence="2 3" key="1">
    <citation type="submission" date="2024-01" db="EMBL/GenBank/DDBJ databases">
        <title>Complete Genome Sequence of Alkalicoccus halolimnae BZ-SZ-XJ29T, a Moderately Halophilic Bacterium Isolated from a Salt Lake.</title>
        <authorList>
            <person name="Zhao B."/>
        </authorList>
    </citation>
    <scope>NUCLEOTIDE SEQUENCE [LARGE SCALE GENOMIC DNA]</scope>
    <source>
        <strain evidence="2 3">BZ-SZ-XJ29</strain>
    </source>
</reference>
<feature type="transmembrane region" description="Helical" evidence="1">
    <location>
        <begin position="7"/>
        <end position="25"/>
    </location>
</feature>
<dbReference type="Proteomes" id="UP000321816">
    <property type="component" value="Chromosome"/>
</dbReference>
<dbReference type="RefSeq" id="WP_187254521.1">
    <property type="nucleotide sequence ID" value="NZ_CP144914.1"/>
</dbReference>
<evidence type="ECO:0000256" key="1">
    <source>
        <dbReference type="SAM" id="Phobius"/>
    </source>
</evidence>
<keyword evidence="1" id="KW-0812">Transmembrane</keyword>
<dbReference type="KEGG" id="ahal:FTX54_011720"/>
<feature type="transmembrane region" description="Helical" evidence="1">
    <location>
        <begin position="31"/>
        <end position="48"/>
    </location>
</feature>
<keyword evidence="3" id="KW-1185">Reference proteome</keyword>
<sequence length="56" mass="5992">MKLAIGVAIFSITALILYFLLDIGTDVPTEVAVIAALGGGALLEWSYFEMQKRSSS</sequence>
<dbReference type="EMBL" id="CP144914">
    <property type="protein sequence ID" value="WWD79087.1"/>
    <property type="molecule type" value="Genomic_DNA"/>
</dbReference>
<proteinExistence type="predicted"/>
<protein>
    <submittedName>
        <fullName evidence="2">Uncharacterized protein</fullName>
    </submittedName>
</protein>
<accession>A0AAJ8LT01</accession>
<evidence type="ECO:0000313" key="3">
    <source>
        <dbReference type="Proteomes" id="UP000321816"/>
    </source>
</evidence>
<keyword evidence="1" id="KW-0472">Membrane</keyword>
<dbReference type="AlphaFoldDB" id="A0AAJ8LT01"/>
<organism evidence="2 3">
    <name type="scientific">Alkalicoccus halolimnae</name>
    <dbReference type="NCBI Taxonomy" id="1667239"/>
    <lineage>
        <taxon>Bacteria</taxon>
        <taxon>Bacillati</taxon>
        <taxon>Bacillota</taxon>
        <taxon>Bacilli</taxon>
        <taxon>Bacillales</taxon>
        <taxon>Bacillaceae</taxon>
        <taxon>Alkalicoccus</taxon>
    </lineage>
</organism>
<name>A0AAJ8LT01_9BACI</name>
<keyword evidence="1" id="KW-1133">Transmembrane helix</keyword>